<evidence type="ECO:0000313" key="3">
    <source>
        <dbReference type="EMBL" id="KAE8762701.1"/>
    </source>
</evidence>
<feature type="transmembrane region" description="Helical" evidence="2">
    <location>
        <begin position="6"/>
        <end position="25"/>
    </location>
</feature>
<evidence type="ECO:0000313" key="4">
    <source>
        <dbReference type="Proteomes" id="UP000451860"/>
    </source>
</evidence>
<keyword evidence="4" id="KW-1185">Reference proteome</keyword>
<dbReference type="RefSeq" id="WP_152204577.1">
    <property type="nucleotide sequence ID" value="NZ_VUKF01000060.1"/>
</dbReference>
<dbReference type="EMBL" id="WHJE01000133">
    <property type="protein sequence ID" value="KAE8762701.1"/>
    <property type="molecule type" value="Genomic_DNA"/>
</dbReference>
<sequence>MWWLVWIVLVLGALGTGALLLLRLWRQAKALGREAAAAGELGARLDPGEPDPMTPHVPGASGDRATLDAAVAARARIADERARRRRARLARAGARWHAHGLTDLPVVAGRTPATAERTPVTAAE</sequence>
<proteinExistence type="predicted"/>
<keyword evidence="2" id="KW-1133">Transmembrane helix</keyword>
<keyword evidence="2" id="KW-0472">Membrane</keyword>
<name>A0A7J5UKA6_9MICO</name>
<evidence type="ECO:0000256" key="1">
    <source>
        <dbReference type="SAM" id="MobiDB-lite"/>
    </source>
</evidence>
<accession>A0A7J5UKA6</accession>
<evidence type="ECO:0000256" key="2">
    <source>
        <dbReference type="SAM" id="Phobius"/>
    </source>
</evidence>
<dbReference type="Proteomes" id="UP000451860">
    <property type="component" value="Unassembled WGS sequence"/>
</dbReference>
<protein>
    <submittedName>
        <fullName evidence="3">Uncharacterized protein</fullName>
    </submittedName>
</protein>
<feature type="region of interest" description="Disordered" evidence="1">
    <location>
        <begin position="40"/>
        <end position="63"/>
    </location>
</feature>
<reference evidence="3 4" key="1">
    <citation type="submission" date="2019-10" db="EMBL/GenBank/DDBJ databases">
        <title>Georgenia wutianyii sp. nov. and Georgenia yuyongxinii sp. nov. isolated from plateau pika (Ochotona curzoniae) in the Qinghai-Tibet plateau of China.</title>
        <authorList>
            <person name="Tian Z."/>
        </authorList>
    </citation>
    <scope>NUCLEOTIDE SEQUENCE [LARGE SCALE GENOMIC DNA]</scope>
    <source>
        <strain evidence="3 4">DSM 21501</strain>
    </source>
</reference>
<comment type="caution">
    <text evidence="3">The sequence shown here is derived from an EMBL/GenBank/DDBJ whole genome shotgun (WGS) entry which is preliminary data.</text>
</comment>
<dbReference type="AlphaFoldDB" id="A0A7J5UKA6"/>
<organism evidence="3 4">
    <name type="scientific">Georgenia thermotolerans</name>
    <dbReference type="NCBI Taxonomy" id="527326"/>
    <lineage>
        <taxon>Bacteria</taxon>
        <taxon>Bacillati</taxon>
        <taxon>Actinomycetota</taxon>
        <taxon>Actinomycetes</taxon>
        <taxon>Micrococcales</taxon>
        <taxon>Bogoriellaceae</taxon>
        <taxon>Georgenia</taxon>
    </lineage>
</organism>
<keyword evidence="2" id="KW-0812">Transmembrane</keyword>
<gene>
    <name evidence="3" type="ORF">GB883_17975</name>
</gene>